<dbReference type="EMBL" id="JAENQP010000007">
    <property type="protein sequence ID" value="MBO3359573.1"/>
    <property type="molecule type" value="Genomic_DNA"/>
</dbReference>
<sequence>MDKQRIAVIGAGGCGNKLLNTLMDIDPRYTPVFCNTNIREMENLEHFDAGNNSLYFANAGGTGRDRDKAQEAIKKEQPKTIDFLANRFSPTSGVDTFFLMGSSDGGTGSGSIPILAKAIKLVNPDATVNVLAAMSGLNERESSLKNTKGFWNDMVTLMKDGVINSVQFIDNNKMVDEEEFNMAIMSEFDKSISIDNEGIDIIDSERVNTARGYKVTLNLDSRLARLDVKKAIKQAKESSNFLITELNENGTFECDFAMVSVDSESGIDKNSFKGFFEVYDLDKYDYNDEGKNMIVLGGVELPKDYIELIDMELATLKEKRSNRDIFSDDLIVENDVKVKTTPKKKKAMSRKQLNNLMKNTNLWD</sequence>
<feature type="domain" description="Tubulin/FtsZ GTPase" evidence="1">
    <location>
        <begin position="5"/>
        <end position="175"/>
    </location>
</feature>
<dbReference type="RefSeq" id="WP_208341024.1">
    <property type="nucleotide sequence ID" value="NZ_JAENQO010000007.1"/>
</dbReference>
<gene>
    <name evidence="2" type="ORF">JJB47_12395</name>
</gene>
<dbReference type="Pfam" id="PF00091">
    <property type="entry name" value="Tubulin"/>
    <property type="match status" value="1"/>
</dbReference>
<comment type="caution">
    <text evidence="2">The sequence shown here is derived from an EMBL/GenBank/DDBJ whole genome shotgun (WGS) entry which is preliminary data.</text>
</comment>
<evidence type="ECO:0000313" key="2">
    <source>
        <dbReference type="EMBL" id="MBO3359573.1"/>
    </source>
</evidence>
<dbReference type="Gene3D" id="3.40.50.1440">
    <property type="entry name" value="Tubulin/FtsZ, GTPase domain"/>
    <property type="match status" value="1"/>
</dbReference>
<dbReference type="SUPFAM" id="SSF52490">
    <property type="entry name" value="Tubulin nucleotide-binding domain-like"/>
    <property type="match status" value="1"/>
</dbReference>
<dbReference type="InterPro" id="IPR003008">
    <property type="entry name" value="Tubulin_FtsZ_GTPase"/>
</dbReference>
<accession>A0AAW4IY90</accession>
<dbReference type="InterPro" id="IPR036525">
    <property type="entry name" value="Tubulin/FtsZ_GTPase_sf"/>
</dbReference>
<proteinExistence type="predicted"/>
<reference evidence="2" key="1">
    <citation type="submission" date="2020-12" db="EMBL/GenBank/DDBJ databases">
        <title>Comparative genomics of Clostridium perfringens reveals patterns of host-associated phylogenetic clades and virulence factors.</title>
        <authorList>
            <person name="Smith A.H."/>
            <person name="Geier R."/>
        </authorList>
    </citation>
    <scope>NUCLEOTIDE SEQUENCE</scope>
    <source>
        <strain evidence="2">CHD30677R</strain>
    </source>
</reference>
<name>A0AAW4IY90_CLOPF</name>
<dbReference type="GO" id="GO:0005525">
    <property type="term" value="F:GTP binding"/>
    <property type="evidence" value="ECO:0007669"/>
    <property type="project" value="InterPro"/>
</dbReference>
<dbReference type="Gene3D" id="3.30.1330.150">
    <property type="match status" value="1"/>
</dbReference>
<evidence type="ECO:0000313" key="3">
    <source>
        <dbReference type="Proteomes" id="UP000668068"/>
    </source>
</evidence>
<organism evidence="2 3">
    <name type="scientific">Clostridium perfringens</name>
    <dbReference type="NCBI Taxonomy" id="1502"/>
    <lineage>
        <taxon>Bacteria</taxon>
        <taxon>Bacillati</taxon>
        <taxon>Bacillota</taxon>
        <taxon>Clostridia</taxon>
        <taxon>Eubacteriales</taxon>
        <taxon>Clostridiaceae</taxon>
        <taxon>Clostridium</taxon>
    </lineage>
</organism>
<evidence type="ECO:0000259" key="1">
    <source>
        <dbReference type="Pfam" id="PF00091"/>
    </source>
</evidence>
<dbReference type="Proteomes" id="UP000668068">
    <property type="component" value="Unassembled WGS sequence"/>
</dbReference>
<dbReference type="AlphaFoldDB" id="A0AAW4IY90"/>
<protein>
    <recommendedName>
        <fullName evidence="1">Tubulin/FtsZ GTPase domain-containing protein</fullName>
    </recommendedName>
</protein>